<proteinExistence type="predicted"/>
<comment type="caution">
    <text evidence="1">The sequence shown here is derived from an EMBL/GenBank/DDBJ whole genome shotgun (WGS) entry which is preliminary data.</text>
</comment>
<keyword evidence="2" id="KW-1185">Reference proteome</keyword>
<feature type="non-terminal residue" evidence="1">
    <location>
        <position position="70"/>
    </location>
</feature>
<organism evidence="1 2">
    <name type="scientific">Thioalkalivibrio halophilus</name>
    <dbReference type="NCBI Taxonomy" id="252474"/>
    <lineage>
        <taxon>Bacteria</taxon>
        <taxon>Pseudomonadati</taxon>
        <taxon>Pseudomonadota</taxon>
        <taxon>Gammaproteobacteria</taxon>
        <taxon>Chromatiales</taxon>
        <taxon>Ectothiorhodospiraceae</taxon>
        <taxon>Thioalkalivibrio</taxon>
    </lineage>
</organism>
<reference evidence="1 2" key="1">
    <citation type="submission" date="2017-02" db="EMBL/GenBank/DDBJ databases">
        <title>Genomic diversity within the haloalkaliphilic genus Thioalkalivibrio.</title>
        <authorList>
            <person name="Ahn A.-C."/>
            <person name="Meier-Kolthoff J."/>
            <person name="Overmars L."/>
            <person name="Richter M."/>
            <person name="Woyke T."/>
            <person name="Sorokin D.Y."/>
            <person name="Muyzer G."/>
        </authorList>
    </citation>
    <scope>NUCLEOTIDE SEQUENCE [LARGE SCALE GENOMIC DNA]</scope>
    <source>
        <strain evidence="1 2">HL17</strain>
    </source>
</reference>
<name>A0A1V2ZV28_9GAMM</name>
<dbReference type="AlphaFoldDB" id="A0A1V2ZV28"/>
<sequence>MSGGELILYRSEDGKAEMAELFQTSVPNINTHVRNILESGELSAEATIKENLIVRQEGTRQVRRELLSKV</sequence>
<accession>A0A1V2ZV28</accession>
<dbReference type="PANTHER" id="PTHR35810:SF1">
    <property type="entry name" value="CYTOPLASMIC PROTEIN"/>
    <property type="match status" value="1"/>
</dbReference>
<evidence type="ECO:0000313" key="1">
    <source>
        <dbReference type="EMBL" id="OOC08895.1"/>
    </source>
</evidence>
<dbReference type="STRING" id="252474.B1A74_13855"/>
<protein>
    <submittedName>
        <fullName evidence="1">Virulence protein</fullName>
    </submittedName>
</protein>
<dbReference type="EMBL" id="MUZR01000087">
    <property type="protein sequence ID" value="OOC08895.1"/>
    <property type="molecule type" value="Genomic_DNA"/>
</dbReference>
<gene>
    <name evidence="1" type="ORF">B1A74_13855</name>
</gene>
<evidence type="ECO:0000313" key="2">
    <source>
        <dbReference type="Proteomes" id="UP000189177"/>
    </source>
</evidence>
<dbReference type="Proteomes" id="UP000189177">
    <property type="component" value="Unassembled WGS sequence"/>
</dbReference>
<dbReference type="PANTHER" id="PTHR35810">
    <property type="entry name" value="CYTOPLASMIC PROTEIN-RELATED"/>
    <property type="match status" value="1"/>
</dbReference>